<dbReference type="CDD" id="cd02891">
    <property type="entry name" value="A2M_like"/>
    <property type="match status" value="1"/>
</dbReference>
<dbReference type="SUPFAM" id="SSF48239">
    <property type="entry name" value="Terpenoid cyclases/Protein prenyltransferases"/>
    <property type="match status" value="1"/>
</dbReference>
<dbReference type="Pfam" id="PF01835">
    <property type="entry name" value="MG2"/>
    <property type="match status" value="1"/>
</dbReference>
<dbReference type="Gene3D" id="2.60.40.1930">
    <property type="match status" value="1"/>
</dbReference>
<comment type="similarity">
    <text evidence="1">Belongs to the protease inhibitor I39 (alpha-2-macroglobulin) family. Bacterial alpha-2-macroglobulin subfamily.</text>
</comment>
<evidence type="ECO:0000259" key="3">
    <source>
        <dbReference type="SMART" id="SM01359"/>
    </source>
</evidence>
<keyword evidence="6" id="KW-1185">Reference proteome</keyword>
<proteinExistence type="inferred from homology"/>
<sequence length="1873" mass="209184">MTSQPKHRNTNKYGIQHLILLFLVLAAIVTGIFYFSNASQAARNPQESVDAAYGAYVAAYTAGVISKESAIRVRFAEEFQESVVAGKEAADNLFKISPAVSGKAYWTDSKTIEFKPDQLLTSGRQYQVAFKLGQIMEVPDELSVFEFNFQTLDQNFEVNIEGFAIYDKTNLQRQKLVGNLVTADMADPAQVQKILSAAQGDKNLKITWDHSTDQKNHNFILEDVLRSDNTSELEIKWDGSSLDVSKTGGQVIQVPAIGDFKLLSAKVIHNPEQYVSLQFSDPLLQKQNLNGLITVADLNNLRFLIEDNEIRVYPSVRQTGKKTLQLFAGIKNVQNYKMKKGTSLEVAFEQLKPAVKLVGKGVILPSTDGLVMPFEAVSLKAVQVQVTKVYESNIAQFLQVNNLQGDREIRRVGRPLLKKTIALNNQGVTDLGKWNRFTLDLSQLISSEPGAIYQVQLSFDQKHAAFNCPGQDSAGEGLTSIEEDSWDNPEEDEFSYWDTYQDYYYDPEYRWEERDNPCHSSYYAYGRRAVTKNLMASNLGLTAKLGNNKQLVVAVTDMQTTVPLSGVTVEIYDYQQQLIENTFTDTEGFVKVDLRKKPYLIIAKNKDERGYLKVDDGNALSLSSFDVSGQVVEKGIKGFIYGERGVWRPGDDIFLTFILEDKNDQLPDKHPVIFELRNPKGQIKQKLVKTASIGNMYHFATKTAVDDPTGNWQATVQVGGATFRKSLKIETIKPNRLKINLDFGTDKIKAGQQNLAGQLHVNWLHGAPARNLKAEFDVVLQGATTTFPKYAEYAFDDPARDFYSESQKIFEGVLDADGHAIINAALSPENAAPGMLMAHFKGKVFEGGGGFSIDRFSIPYYPYTSFVGLRTPKGDKARGMLLTDTTHVVDIVTVDADGQPVSRSGVEVSLYKLEWRWWWDQSTQNISNYIGRSHNIPLEKASINTKNGQGSWKFKVKYPEWGRFFIRVCDPVSGHCAGKVIYLDWPGWAGRGQREFPGAATMLSFSADKDKYKVGEDVKISIPTSENGRALVSIENGSGVIDQQWIETQKGETPFLFAVTEEMAPNIYVHISLMQPHAQTVNDLPIRLYGILPVTIDNPDTHLDPVIDMAAELEPEQEVTIKISESNGKPMAYTVAVVDEGLLDLTKFKTPDAWKSFYAREALGVKTWDVFEDVIGAYGGNLERILAVGGDESGGQEENTKVNRFKPVVKYMGPFYLEPSQKATHTFTMPQYIGSVKTMVIAAHEGAYGKAEAVTPVRQSLMVLGTLPRVLGPGETVSLPANVFVSDQSIKNVAVHLETNDQFSFNGSSSKNLNFNGPSDQLVDFSLLVKPQLGSGKVTVNAKSGSKSAVHNIEIEVRNPNPPVVEVMEKVIPAGGSWETEFKNVGMAGTNSGMLELYSIPPINLEKRLRYLLRYPHGCIEQTVSSAFPQLFLADVMDMNETSLQMIQKNVTAAIVKLQSFQNSDGGFSYWPGQSDYDAWSTSYVGQFLIEAQQKGYVVPHELLRKWKQFQRSAARKWRKNSSRYQSDLIQAYRLYTLALGESPEKGAMNRLRERSDLSNVAKWQLAAAYHLAGQAEAAKQLVKNVTTTVQPYRQSSYTYGSSVRDEALILETLSLMGEKEKGFALMKMIADRLNSNNHWMSTQTTAFCLIAATKFIQLEKPKGGISFTFTLNDQPQESGKTDLAIAQKSLSIDNRPNGQIKVTNTSQQQLYARLILEGTPETGDQTQAENNMRLAVIYKDMDGKLIDPATIEQGTNFISEVTVSNPGLRGDYRELALTQIFPSGWEIINNRLDDTDYPGDKDQPQYQDIRDDRVYTYFSLGANKRKTFRIMLNASYTGRFYLPTIYCEAMYDNTINARKPGKWVMVKKAGVQ</sequence>
<dbReference type="Pfam" id="PF17972">
    <property type="entry name" value="bMG5"/>
    <property type="match status" value="1"/>
</dbReference>
<dbReference type="Gene3D" id="1.50.10.20">
    <property type="match status" value="1"/>
</dbReference>
<dbReference type="InterPro" id="IPR008930">
    <property type="entry name" value="Terpenoid_cyclase/PrenylTrfase"/>
</dbReference>
<dbReference type="Pfam" id="PF07678">
    <property type="entry name" value="TED_complement"/>
    <property type="match status" value="1"/>
</dbReference>
<dbReference type="InterPro" id="IPR041203">
    <property type="entry name" value="Bact_A2M_MG5"/>
</dbReference>
<reference evidence="5" key="1">
    <citation type="submission" date="2023-06" db="EMBL/GenBank/DDBJ databases">
        <title>Genomic of Agaribacillus aureum.</title>
        <authorList>
            <person name="Wang G."/>
        </authorList>
    </citation>
    <scope>NUCLEOTIDE SEQUENCE</scope>
    <source>
        <strain evidence="5">BMA12</strain>
    </source>
</reference>
<evidence type="ECO:0000256" key="1">
    <source>
        <dbReference type="ARBA" id="ARBA00010556"/>
    </source>
</evidence>
<name>A0ABT8L944_9BACT</name>
<dbReference type="Pfam" id="PF17962">
    <property type="entry name" value="bMG6"/>
    <property type="match status" value="1"/>
</dbReference>
<dbReference type="SMART" id="SM01359">
    <property type="entry name" value="A2M_N_2"/>
    <property type="match status" value="1"/>
</dbReference>
<evidence type="ECO:0000256" key="2">
    <source>
        <dbReference type="ARBA" id="ARBA00022729"/>
    </source>
</evidence>
<comment type="caution">
    <text evidence="5">The sequence shown here is derived from an EMBL/GenBank/DDBJ whole genome shotgun (WGS) entry which is preliminary data.</text>
</comment>
<dbReference type="InterPro" id="IPR041246">
    <property type="entry name" value="Bact_MG10"/>
</dbReference>
<dbReference type="InterPro" id="IPR001599">
    <property type="entry name" value="Macroglobln_a2"/>
</dbReference>
<feature type="domain" description="Alpha-2-macroglobulin bait region" evidence="3">
    <location>
        <begin position="1003"/>
        <end position="1145"/>
    </location>
</feature>
<dbReference type="SMART" id="SM01360">
    <property type="entry name" value="A2M"/>
    <property type="match status" value="1"/>
</dbReference>
<dbReference type="Pfam" id="PF07703">
    <property type="entry name" value="A2M_BRD"/>
    <property type="match status" value="1"/>
</dbReference>
<accession>A0ABT8L944</accession>
<dbReference type="Proteomes" id="UP001172083">
    <property type="component" value="Unassembled WGS sequence"/>
</dbReference>
<dbReference type="InterPro" id="IPR051802">
    <property type="entry name" value="YfhM-like"/>
</dbReference>
<dbReference type="Pfam" id="PF13205">
    <property type="entry name" value="Big_5"/>
    <property type="match status" value="1"/>
</dbReference>
<dbReference type="PANTHER" id="PTHR40094">
    <property type="entry name" value="ALPHA-2-MACROGLOBULIN HOMOLOG"/>
    <property type="match status" value="1"/>
</dbReference>
<dbReference type="RefSeq" id="WP_346759609.1">
    <property type="nucleotide sequence ID" value="NZ_JAUJEB010000004.1"/>
</dbReference>
<dbReference type="InterPro" id="IPR011625">
    <property type="entry name" value="A2M_N_BRD"/>
</dbReference>
<dbReference type="EMBL" id="JAUJEB010000004">
    <property type="protein sequence ID" value="MDN5214275.1"/>
    <property type="molecule type" value="Genomic_DNA"/>
</dbReference>
<evidence type="ECO:0000259" key="4">
    <source>
        <dbReference type="SMART" id="SM01360"/>
    </source>
</evidence>
<dbReference type="Pfam" id="PF00207">
    <property type="entry name" value="A2M"/>
    <property type="match status" value="1"/>
</dbReference>
<dbReference type="PANTHER" id="PTHR40094:SF1">
    <property type="entry name" value="UBIQUITIN DOMAIN-CONTAINING PROTEIN"/>
    <property type="match status" value="1"/>
</dbReference>
<dbReference type="InterPro" id="IPR011626">
    <property type="entry name" value="Alpha-macroglobulin_TED"/>
</dbReference>
<dbReference type="Gene3D" id="2.60.40.3710">
    <property type="match status" value="1"/>
</dbReference>
<protein>
    <submittedName>
        <fullName evidence="5">MG2 domain-containing protein</fullName>
    </submittedName>
</protein>
<keyword evidence="2" id="KW-0732">Signal</keyword>
<dbReference type="InterPro" id="IPR047565">
    <property type="entry name" value="Alpha-macroglob_thiol-ester_cl"/>
</dbReference>
<evidence type="ECO:0000313" key="6">
    <source>
        <dbReference type="Proteomes" id="UP001172083"/>
    </source>
</evidence>
<dbReference type="InterPro" id="IPR032812">
    <property type="entry name" value="SbsA_Ig"/>
</dbReference>
<dbReference type="InterPro" id="IPR002890">
    <property type="entry name" value="MG2"/>
</dbReference>
<dbReference type="InterPro" id="IPR021868">
    <property type="entry name" value="Alpha_2_Macroglob_MG3"/>
</dbReference>
<gene>
    <name evidence="5" type="ORF">QQ020_19510</name>
</gene>
<dbReference type="SMART" id="SM01419">
    <property type="entry name" value="Thiol-ester_cl"/>
    <property type="match status" value="1"/>
</dbReference>
<dbReference type="Pfam" id="PF17973">
    <property type="entry name" value="bMG10"/>
    <property type="match status" value="1"/>
</dbReference>
<evidence type="ECO:0000313" key="5">
    <source>
        <dbReference type="EMBL" id="MDN5214275.1"/>
    </source>
</evidence>
<feature type="domain" description="Alpha-2-macroglobulin" evidence="4">
    <location>
        <begin position="1208"/>
        <end position="1297"/>
    </location>
</feature>
<dbReference type="InterPro" id="IPR041462">
    <property type="entry name" value="Bact_A2M_MG6"/>
</dbReference>
<dbReference type="Pfam" id="PF11974">
    <property type="entry name" value="bMG3"/>
    <property type="match status" value="1"/>
</dbReference>
<organism evidence="5 6">
    <name type="scientific">Agaribacillus aureus</name>
    <dbReference type="NCBI Taxonomy" id="3051825"/>
    <lineage>
        <taxon>Bacteria</taxon>
        <taxon>Pseudomonadati</taxon>
        <taxon>Bacteroidota</taxon>
        <taxon>Cytophagia</taxon>
        <taxon>Cytophagales</taxon>
        <taxon>Splendidivirgaceae</taxon>
        <taxon>Agaribacillus</taxon>
    </lineage>
</organism>